<keyword evidence="1" id="KW-0175">Coiled coil</keyword>
<dbReference type="EMBL" id="QAOM01000007">
    <property type="protein sequence ID" value="PTQ84754.1"/>
    <property type="molecule type" value="Genomic_DNA"/>
</dbReference>
<proteinExistence type="predicted"/>
<name>A0A2T5ILQ1_9LACT</name>
<dbReference type="Proteomes" id="UP000244161">
    <property type="component" value="Unassembled WGS sequence"/>
</dbReference>
<reference evidence="2 3" key="1">
    <citation type="submission" date="2018-04" db="EMBL/GenBank/DDBJ databases">
        <title>Genomic Encyclopedia of Archaeal and Bacterial Type Strains, Phase II (KMG-II): from individual species to whole genera.</title>
        <authorList>
            <person name="Goeker M."/>
        </authorList>
    </citation>
    <scope>NUCLEOTIDE SEQUENCE [LARGE SCALE GENOMIC DNA]</scope>
    <source>
        <strain evidence="2 3">DSM 18806</strain>
    </source>
</reference>
<keyword evidence="3" id="KW-1185">Reference proteome</keyword>
<comment type="caution">
    <text evidence="2">The sequence shown here is derived from an EMBL/GenBank/DDBJ whole genome shotgun (WGS) entry which is preliminary data.</text>
</comment>
<sequence length="64" mass="7419">MMNEKEKYIGLLLQLEFAENSHRDMLILAAKHQADADRAARQARAFEHRAVRLQRQLEAAEDSL</sequence>
<accession>A0A2T5ILQ1</accession>
<dbReference type="AlphaFoldDB" id="A0A2T5ILQ1"/>
<evidence type="ECO:0000313" key="3">
    <source>
        <dbReference type="Proteomes" id="UP000244161"/>
    </source>
</evidence>
<evidence type="ECO:0000256" key="1">
    <source>
        <dbReference type="SAM" id="Coils"/>
    </source>
</evidence>
<gene>
    <name evidence="2" type="ORF">C8U37_107122</name>
</gene>
<protein>
    <submittedName>
        <fullName evidence="2">Uncharacterized protein</fullName>
    </submittedName>
</protein>
<feature type="coiled-coil region" evidence="1">
    <location>
        <begin position="36"/>
        <end position="63"/>
    </location>
</feature>
<evidence type="ECO:0000313" key="2">
    <source>
        <dbReference type="EMBL" id="PTQ84754.1"/>
    </source>
</evidence>
<organism evidence="2 3">
    <name type="scientific">Trichococcus patagoniensis</name>
    <dbReference type="NCBI Taxonomy" id="382641"/>
    <lineage>
        <taxon>Bacteria</taxon>
        <taxon>Bacillati</taxon>
        <taxon>Bacillota</taxon>
        <taxon>Bacilli</taxon>
        <taxon>Lactobacillales</taxon>
        <taxon>Carnobacteriaceae</taxon>
        <taxon>Trichococcus</taxon>
    </lineage>
</organism>